<sequence length="63" mass="7368">MENRTSRLSVLVDPKKKAAFEQLCMEEDMTPSQVIRRMMRDFIECRLGETWKDQVFADGKVDG</sequence>
<dbReference type="InterPro" id="IPR045559">
    <property type="entry name" value="RHH_9"/>
</dbReference>
<dbReference type="STRING" id="1123014.SAMN02745746_02055"/>
<name>A0A1Y6BWK1_9NEIS</name>
<dbReference type="EMBL" id="FXAG01000024">
    <property type="protein sequence ID" value="SMF47862.1"/>
    <property type="molecule type" value="Genomic_DNA"/>
</dbReference>
<gene>
    <name evidence="2" type="ORF">SAMN02745746_02055</name>
    <name evidence="3" type="ORF">SAMN02745746_02603</name>
    <name evidence="4" type="ORF">SAMN02745746_03532</name>
</gene>
<evidence type="ECO:0000313" key="5">
    <source>
        <dbReference type="Proteomes" id="UP000192920"/>
    </source>
</evidence>
<protein>
    <recommendedName>
        <fullName evidence="1">Ribbon-helix-helix protein RHH domain-containing protein</fullName>
    </recommendedName>
</protein>
<keyword evidence="5" id="KW-1185">Reference proteome</keyword>
<dbReference type="AlphaFoldDB" id="A0A1Y6BWK1"/>
<dbReference type="EMBL" id="FXAG01000009">
    <property type="protein sequence ID" value="SMF23502.1"/>
    <property type="molecule type" value="Genomic_DNA"/>
</dbReference>
<dbReference type="Pfam" id="PF19839">
    <property type="entry name" value="RHH_9"/>
    <property type="match status" value="1"/>
</dbReference>
<accession>A0A1Y6BWK1</accession>
<evidence type="ECO:0000313" key="2">
    <source>
        <dbReference type="EMBL" id="SMF23502.1"/>
    </source>
</evidence>
<dbReference type="RefSeq" id="WP_085276341.1">
    <property type="nucleotide sequence ID" value="NZ_FXAG01000009.1"/>
</dbReference>
<dbReference type="SUPFAM" id="SSF47598">
    <property type="entry name" value="Ribbon-helix-helix"/>
    <property type="match status" value="1"/>
</dbReference>
<evidence type="ECO:0000313" key="3">
    <source>
        <dbReference type="EMBL" id="SMF32899.1"/>
    </source>
</evidence>
<reference evidence="2" key="2">
    <citation type="submission" date="2017-04" db="EMBL/GenBank/DDBJ databases">
        <authorList>
            <person name="Afonso C.L."/>
            <person name="Miller P.J."/>
            <person name="Scott M.A."/>
            <person name="Spackman E."/>
            <person name="Goraichik I."/>
            <person name="Dimitrov K.M."/>
            <person name="Suarez D.L."/>
            <person name="Swayne D.E."/>
        </authorList>
    </citation>
    <scope>NUCLEOTIDE SEQUENCE [LARGE SCALE GENOMIC DNA]</scope>
    <source>
        <strain evidence="2">DSM 22618</strain>
    </source>
</reference>
<proteinExistence type="predicted"/>
<evidence type="ECO:0000313" key="4">
    <source>
        <dbReference type="EMBL" id="SMF47862.1"/>
    </source>
</evidence>
<evidence type="ECO:0000259" key="1">
    <source>
        <dbReference type="Pfam" id="PF19839"/>
    </source>
</evidence>
<dbReference type="EMBL" id="FXAG01000014">
    <property type="protein sequence ID" value="SMF32899.1"/>
    <property type="molecule type" value="Genomic_DNA"/>
</dbReference>
<dbReference type="InterPro" id="IPR010985">
    <property type="entry name" value="Ribbon_hlx_hlx"/>
</dbReference>
<dbReference type="GO" id="GO:0006355">
    <property type="term" value="P:regulation of DNA-templated transcription"/>
    <property type="evidence" value="ECO:0007669"/>
    <property type="project" value="InterPro"/>
</dbReference>
<organism evidence="2 5">
    <name type="scientific">Pseudogulbenkiania subflava DSM 22618</name>
    <dbReference type="NCBI Taxonomy" id="1123014"/>
    <lineage>
        <taxon>Bacteria</taxon>
        <taxon>Pseudomonadati</taxon>
        <taxon>Pseudomonadota</taxon>
        <taxon>Betaproteobacteria</taxon>
        <taxon>Neisseriales</taxon>
        <taxon>Chromobacteriaceae</taxon>
        <taxon>Pseudogulbenkiania</taxon>
    </lineage>
</organism>
<dbReference type="Proteomes" id="UP000192920">
    <property type="component" value="Unassembled WGS sequence"/>
</dbReference>
<feature type="domain" description="Ribbon-helix-helix protein RHH" evidence="1">
    <location>
        <begin position="1"/>
        <end position="49"/>
    </location>
</feature>
<reference evidence="5" key="1">
    <citation type="submission" date="2017-04" db="EMBL/GenBank/DDBJ databases">
        <authorList>
            <person name="Varghese N."/>
            <person name="Submissions S."/>
        </authorList>
    </citation>
    <scope>NUCLEOTIDE SEQUENCE [LARGE SCALE GENOMIC DNA]</scope>
    <source>
        <strain evidence="5">DSM 22618</strain>
    </source>
</reference>